<dbReference type="OrthoDB" id="40134at2759"/>
<sequence length="429" mass="46846">LTYLILVSEDTTSHYENTECDSPEFGIDRSKQASSFTAFFSVVCVVAGTGALGLPYALAQGGWIGLFILALSWILSIYTGILLIRSLYYDGKNRLSSYQEVATAAFGSIGGWVAFFFTAITLVGVPVLYLLLSGLNLHNVAKGSSAELTFPIWVIICTCIVAIPFLFFRSLKEIGVLSAFGMLSTVVVILIVLAVAVKEAPDPSQIHHDPVIWNMFPIALSSISFSFGGNPVYAHVEASMRKPKDWNKVIIAGLTFCVVLYFLTAVPGYYVYGTTSLSPIYDNLPEGGPKAASIIIITIHLILATPILLTSFAIDVEKMLKINPEHRSFVTEWALRFLFRGSLIVAIAAIAIFVPFFGDFMSLLGAFSNCALVFIFPVAFYYKLTGVRGKPWYEYILAFLTVLLGVVGLIFGTISACQALNDDFKNKSN</sequence>
<dbReference type="Proteomes" id="UP000603453">
    <property type="component" value="Unassembled WGS sequence"/>
</dbReference>
<evidence type="ECO:0000256" key="3">
    <source>
        <dbReference type="ARBA" id="ARBA00022692"/>
    </source>
</evidence>
<dbReference type="Gene3D" id="1.20.1740.10">
    <property type="entry name" value="Amino acid/polyamine transporter I"/>
    <property type="match status" value="1"/>
</dbReference>
<feature type="transmembrane region" description="Helical" evidence="6">
    <location>
        <begin position="396"/>
        <end position="421"/>
    </location>
</feature>
<feature type="transmembrane region" description="Helical" evidence="6">
    <location>
        <begin position="150"/>
        <end position="168"/>
    </location>
</feature>
<keyword evidence="3 6" id="KW-0812">Transmembrane</keyword>
<feature type="transmembrane region" description="Helical" evidence="6">
    <location>
        <begin position="105"/>
        <end position="130"/>
    </location>
</feature>
<keyword evidence="4 6" id="KW-1133">Transmembrane helix</keyword>
<feature type="transmembrane region" description="Helical" evidence="6">
    <location>
        <begin position="211"/>
        <end position="228"/>
    </location>
</feature>
<feature type="transmembrane region" description="Helical" evidence="6">
    <location>
        <begin position="363"/>
        <end position="384"/>
    </location>
</feature>
<feature type="domain" description="Amino acid transporter transmembrane" evidence="7">
    <location>
        <begin position="32"/>
        <end position="415"/>
    </location>
</feature>
<dbReference type="EMBL" id="JAEPRD010000241">
    <property type="protein sequence ID" value="KAG2193290.1"/>
    <property type="molecule type" value="Genomic_DNA"/>
</dbReference>
<feature type="transmembrane region" description="Helical" evidence="6">
    <location>
        <begin position="63"/>
        <end position="84"/>
    </location>
</feature>
<protein>
    <recommendedName>
        <fullName evidence="7">Amino acid transporter transmembrane domain-containing protein</fullName>
    </recommendedName>
</protein>
<name>A0A8H7QKE0_9FUNG</name>
<dbReference type="PANTHER" id="PTHR22950:SF349">
    <property type="entry name" value="AMINO ACID TRANSPORTER TRANSMEMBRANE DOMAIN-CONTAINING PROTEIN"/>
    <property type="match status" value="1"/>
</dbReference>
<evidence type="ECO:0000256" key="6">
    <source>
        <dbReference type="SAM" id="Phobius"/>
    </source>
</evidence>
<dbReference type="InterPro" id="IPR013057">
    <property type="entry name" value="AA_transpt_TM"/>
</dbReference>
<dbReference type="GO" id="GO:0015179">
    <property type="term" value="F:L-amino acid transmembrane transporter activity"/>
    <property type="evidence" value="ECO:0007669"/>
    <property type="project" value="TreeGrafter"/>
</dbReference>
<feature type="transmembrane region" description="Helical" evidence="6">
    <location>
        <begin position="249"/>
        <end position="272"/>
    </location>
</feature>
<dbReference type="GO" id="GO:0005774">
    <property type="term" value="C:vacuolar membrane"/>
    <property type="evidence" value="ECO:0007669"/>
    <property type="project" value="TreeGrafter"/>
</dbReference>
<keyword evidence="9" id="KW-1185">Reference proteome</keyword>
<feature type="transmembrane region" description="Helical" evidence="6">
    <location>
        <begin position="36"/>
        <end position="57"/>
    </location>
</feature>
<evidence type="ECO:0000256" key="4">
    <source>
        <dbReference type="ARBA" id="ARBA00022989"/>
    </source>
</evidence>
<dbReference type="AlphaFoldDB" id="A0A8H7QKE0"/>
<feature type="transmembrane region" description="Helical" evidence="6">
    <location>
        <begin position="292"/>
        <end position="316"/>
    </location>
</feature>
<evidence type="ECO:0000313" key="9">
    <source>
        <dbReference type="Proteomes" id="UP000603453"/>
    </source>
</evidence>
<keyword evidence="5 6" id="KW-0472">Membrane</keyword>
<comment type="subcellular location">
    <subcellularLocation>
        <location evidence="1">Membrane</location>
        <topology evidence="1">Multi-pass membrane protein</topology>
    </subcellularLocation>
</comment>
<proteinExistence type="inferred from homology"/>
<reference evidence="8" key="1">
    <citation type="submission" date="2020-12" db="EMBL/GenBank/DDBJ databases">
        <title>Metabolic potential, ecology and presence of endohyphal bacteria is reflected in genomic diversity of Mucoromycotina.</title>
        <authorList>
            <person name="Muszewska A."/>
            <person name="Okrasinska A."/>
            <person name="Steczkiewicz K."/>
            <person name="Drgas O."/>
            <person name="Orlowska M."/>
            <person name="Perlinska-Lenart U."/>
            <person name="Aleksandrzak-Piekarczyk T."/>
            <person name="Szatraj K."/>
            <person name="Zielenkiewicz U."/>
            <person name="Pilsyk S."/>
            <person name="Malc E."/>
            <person name="Mieczkowski P."/>
            <person name="Kruszewska J.S."/>
            <person name="Biernat P."/>
            <person name="Pawlowska J."/>
        </authorList>
    </citation>
    <scope>NUCLEOTIDE SEQUENCE</scope>
    <source>
        <strain evidence="8">WA0000017839</strain>
    </source>
</reference>
<gene>
    <name evidence="8" type="ORF">INT47_008651</name>
</gene>
<evidence type="ECO:0000313" key="8">
    <source>
        <dbReference type="EMBL" id="KAG2193290.1"/>
    </source>
</evidence>
<dbReference type="PANTHER" id="PTHR22950">
    <property type="entry name" value="AMINO ACID TRANSPORTER"/>
    <property type="match status" value="1"/>
</dbReference>
<organism evidence="8 9">
    <name type="scientific">Mucor saturninus</name>
    <dbReference type="NCBI Taxonomy" id="64648"/>
    <lineage>
        <taxon>Eukaryota</taxon>
        <taxon>Fungi</taxon>
        <taxon>Fungi incertae sedis</taxon>
        <taxon>Mucoromycota</taxon>
        <taxon>Mucoromycotina</taxon>
        <taxon>Mucoromycetes</taxon>
        <taxon>Mucorales</taxon>
        <taxon>Mucorineae</taxon>
        <taxon>Mucoraceae</taxon>
        <taxon>Mucor</taxon>
    </lineage>
</organism>
<evidence type="ECO:0000259" key="7">
    <source>
        <dbReference type="Pfam" id="PF01490"/>
    </source>
</evidence>
<dbReference type="Pfam" id="PF01490">
    <property type="entry name" value="Aa_trans"/>
    <property type="match status" value="1"/>
</dbReference>
<comment type="caution">
    <text evidence="8">The sequence shown here is derived from an EMBL/GenBank/DDBJ whole genome shotgun (WGS) entry which is preliminary data.</text>
</comment>
<feature type="transmembrane region" description="Helical" evidence="6">
    <location>
        <begin position="337"/>
        <end position="357"/>
    </location>
</feature>
<accession>A0A8H7QKE0</accession>
<comment type="similarity">
    <text evidence="2">Belongs to the amino acid/polyamine transporter 2 family.</text>
</comment>
<feature type="non-terminal residue" evidence="8">
    <location>
        <position position="1"/>
    </location>
</feature>
<feature type="transmembrane region" description="Helical" evidence="6">
    <location>
        <begin position="175"/>
        <end position="196"/>
    </location>
</feature>
<evidence type="ECO:0000256" key="5">
    <source>
        <dbReference type="ARBA" id="ARBA00023136"/>
    </source>
</evidence>
<evidence type="ECO:0000256" key="1">
    <source>
        <dbReference type="ARBA" id="ARBA00004141"/>
    </source>
</evidence>
<evidence type="ECO:0000256" key="2">
    <source>
        <dbReference type="ARBA" id="ARBA00008066"/>
    </source>
</evidence>